<evidence type="ECO:0000313" key="1">
    <source>
        <dbReference type="EMBL" id="MCZ4587609.1"/>
    </source>
</evidence>
<sequence length="75" mass="8392">MPGDARFVDFALQWVSYGGGDEYILPEFGVQPSTYYRRLLSLLQSVEAPRLEPADRHRLVTMCLCKLGVPGPPIP</sequence>
<gene>
    <name evidence="1" type="ORF">O4328_28645</name>
    <name evidence="2" type="ORF">Q5707_37620</name>
</gene>
<name>A0AAX3YPV4_RHOOP</name>
<keyword evidence="3" id="KW-1185">Reference proteome</keyword>
<evidence type="ECO:0000313" key="2">
    <source>
        <dbReference type="EMBL" id="WLF51482.1"/>
    </source>
</evidence>
<dbReference type="EMBL" id="CP130954">
    <property type="protein sequence ID" value="WLF51482.1"/>
    <property type="molecule type" value="Genomic_DNA"/>
</dbReference>
<reference evidence="2" key="2">
    <citation type="submission" date="2023-07" db="EMBL/GenBank/DDBJ databases">
        <title>Genomic analysis of Rhodococcus opacus VOC-14 with glycol ethers degradation activity.</title>
        <authorList>
            <person name="Narkevich D.A."/>
            <person name="Hlushen A.M."/>
            <person name="Akhremchuk A.E."/>
            <person name="Sikolenko M.A."/>
            <person name="Valentovich L.N."/>
        </authorList>
    </citation>
    <scope>NUCLEOTIDE SEQUENCE</scope>
    <source>
        <strain evidence="2">VOC-14</strain>
        <plasmid evidence="2">pRho-VOC14-C342</plasmid>
    </source>
</reference>
<proteinExistence type="predicted"/>
<evidence type="ECO:0000313" key="3">
    <source>
        <dbReference type="Proteomes" id="UP001066327"/>
    </source>
</evidence>
<accession>A0AAX3YPV4</accession>
<organism evidence="2 4">
    <name type="scientific">Rhodococcus opacus</name>
    <name type="common">Nocardia opaca</name>
    <dbReference type="NCBI Taxonomy" id="37919"/>
    <lineage>
        <taxon>Bacteria</taxon>
        <taxon>Bacillati</taxon>
        <taxon>Actinomycetota</taxon>
        <taxon>Actinomycetes</taxon>
        <taxon>Mycobacteriales</taxon>
        <taxon>Nocardiaceae</taxon>
        <taxon>Rhodococcus</taxon>
    </lineage>
</organism>
<dbReference type="RefSeq" id="WP_269592073.1">
    <property type="nucleotide sequence ID" value="NZ_CP130954.1"/>
</dbReference>
<keyword evidence="2" id="KW-0614">Plasmid</keyword>
<geneLocation type="plasmid" evidence="2 4">
    <name>pRho-VOC14-C342</name>
</geneLocation>
<dbReference type="InterPro" id="IPR021678">
    <property type="entry name" value="DUF3263"/>
</dbReference>
<dbReference type="Proteomes" id="UP001066327">
    <property type="component" value="Unassembled WGS sequence"/>
</dbReference>
<protein>
    <submittedName>
        <fullName evidence="2">DUF3263 domain-containing protein</fullName>
    </submittedName>
</protein>
<dbReference type="AlphaFoldDB" id="A0AAX3YPV4"/>
<dbReference type="Proteomes" id="UP001231166">
    <property type="component" value="Plasmid pRho-VOC14-C342"/>
</dbReference>
<evidence type="ECO:0000313" key="4">
    <source>
        <dbReference type="Proteomes" id="UP001231166"/>
    </source>
</evidence>
<reference evidence="1" key="1">
    <citation type="submission" date="2022-12" db="EMBL/GenBank/DDBJ databases">
        <authorList>
            <person name="Krivoruchko A.V."/>
            <person name="Elkin A."/>
        </authorList>
    </citation>
    <scope>NUCLEOTIDE SEQUENCE</scope>
    <source>
        <strain evidence="1">IEGM 249</strain>
    </source>
</reference>
<dbReference type="Pfam" id="PF11662">
    <property type="entry name" value="DUF3263"/>
    <property type="match status" value="1"/>
</dbReference>
<dbReference type="EMBL" id="JAPWIS010000017">
    <property type="protein sequence ID" value="MCZ4587609.1"/>
    <property type="molecule type" value="Genomic_DNA"/>
</dbReference>